<proteinExistence type="predicted"/>
<dbReference type="Proteomes" id="UP000317835">
    <property type="component" value="Chromosome"/>
</dbReference>
<evidence type="ECO:0000259" key="2">
    <source>
        <dbReference type="Pfam" id="PF07596"/>
    </source>
</evidence>
<feature type="chain" id="PRO_5022066299" description="DUF1559 domain-containing protein" evidence="1">
    <location>
        <begin position="34"/>
        <end position="850"/>
    </location>
</feature>
<dbReference type="Gene3D" id="3.30.700.10">
    <property type="entry name" value="Glycoprotein, Type 4 Pilin"/>
    <property type="match status" value="1"/>
</dbReference>
<protein>
    <recommendedName>
        <fullName evidence="2">DUF1559 domain-containing protein</fullName>
    </recommendedName>
</protein>
<dbReference type="SUPFAM" id="SSF54523">
    <property type="entry name" value="Pili subunits"/>
    <property type="match status" value="1"/>
</dbReference>
<sequence precursor="true">MTTRVPFAPETARRAIAPGLAALIGLCSGTAGAAAAQGEEGSLARYAPAEDLFLLVEFRGLDAERAAWEGTAGYRLLNETGLGSLLEGLLRQGIEAGIASEEEPPKLGDREVSPGEIISGIEYLARRGGMIALMGEIPDDALEGAGPPEGLEFVAVLRGVAAPDADPIVARVLEEIRNSPELEGRAEERAGRSVTIDPEEGIGFWVEGEDLVLTGAVDAVIAALDGGAPSAEGSEGLAGLGTEAEGFVPVVRGFLDFEGLPELPEEAKALGLDGVERVELLWGFQGEAIRSELRVVAPSPRRGLLRLIDQPTFGLGDLPPMPADLTTFTAMSLDLEAILDTVIESVTQVDPQAGAQAEQAERALSQQLGVDLRAQVLGQLGPRMAVHLRPEQGAKFDLSAVIPPDAIPDEAGGDLVRSMLAGQMAVLGSLTFIAEIRDREAFAPAIDRLVTIVNQALAGMGEGGPKITKQGGQFPVYSLEIPPGMLPPGAIEGFAPTMVVGRSNFVFASTPELAKSAGGEWVPTGAFEPMGRTLPDDMIWLSVSDPRETVPGLIAGLPQMVDSFDAMARASQREQGQEVVGLGIELDRSKVPDAETVRALLFPGASYMTRDDEGLSVISRESVPGVASPASAGVAIALLLPAVQSAREAARRAQCTNNLKQIGIAMHHYHEANGRFPAAITDSDGNPLLSWRVALLPYLEEQDLYAEFRLDEPWDSEHNRTLVDRMPRAFSCPSRPDPEPGRTGYRIAEGPGASFPGPDGIRLRDILDGTTMTVAVFESDQGATWTQPGGLPLPAEAGDVPLPLGSFHPGGANALFFDGSVRFLPESVERTILRALLTPAGMEQIDLGDL</sequence>
<dbReference type="PANTHER" id="PTHR30093:SF2">
    <property type="entry name" value="TYPE II SECRETION SYSTEM PROTEIN H"/>
    <property type="match status" value="1"/>
</dbReference>
<dbReference type="AlphaFoldDB" id="A0A518H2W1"/>
<reference evidence="3 4" key="1">
    <citation type="submission" date="2019-02" db="EMBL/GenBank/DDBJ databases">
        <title>Deep-cultivation of Planctomycetes and their phenomic and genomic characterization uncovers novel biology.</title>
        <authorList>
            <person name="Wiegand S."/>
            <person name="Jogler M."/>
            <person name="Boedeker C."/>
            <person name="Pinto D."/>
            <person name="Vollmers J."/>
            <person name="Rivas-Marin E."/>
            <person name="Kohn T."/>
            <person name="Peeters S.H."/>
            <person name="Heuer A."/>
            <person name="Rast P."/>
            <person name="Oberbeckmann S."/>
            <person name="Bunk B."/>
            <person name="Jeske O."/>
            <person name="Meyerdierks A."/>
            <person name="Storesund J.E."/>
            <person name="Kallscheuer N."/>
            <person name="Luecker S."/>
            <person name="Lage O.M."/>
            <person name="Pohl T."/>
            <person name="Merkel B.J."/>
            <person name="Hornburger P."/>
            <person name="Mueller R.-W."/>
            <person name="Bruemmer F."/>
            <person name="Labrenz M."/>
            <person name="Spormann A.M."/>
            <person name="Op den Camp H."/>
            <person name="Overmann J."/>
            <person name="Amann R."/>
            <person name="Jetten M.S.M."/>
            <person name="Mascher T."/>
            <person name="Medema M.H."/>
            <person name="Devos D.P."/>
            <person name="Kaster A.-K."/>
            <person name="Ovreas L."/>
            <person name="Rohde M."/>
            <person name="Galperin M.Y."/>
            <person name="Jogler C."/>
        </authorList>
    </citation>
    <scope>NUCLEOTIDE SEQUENCE [LARGE SCALE GENOMIC DNA]</scope>
    <source>
        <strain evidence="3 4">ElP</strain>
    </source>
</reference>
<evidence type="ECO:0000256" key="1">
    <source>
        <dbReference type="SAM" id="SignalP"/>
    </source>
</evidence>
<dbReference type="InterPro" id="IPR045584">
    <property type="entry name" value="Pilin-like"/>
</dbReference>
<dbReference type="KEGG" id="tpla:ElP_30850"/>
<dbReference type="PANTHER" id="PTHR30093">
    <property type="entry name" value="GENERAL SECRETION PATHWAY PROTEIN G"/>
    <property type="match status" value="1"/>
</dbReference>
<dbReference type="InterPro" id="IPR027558">
    <property type="entry name" value="Pre_pil_HX9DG_C"/>
</dbReference>
<dbReference type="RefSeq" id="WP_145270608.1">
    <property type="nucleotide sequence ID" value="NZ_CP036426.1"/>
</dbReference>
<accession>A0A518H2W1</accession>
<evidence type="ECO:0000313" key="4">
    <source>
        <dbReference type="Proteomes" id="UP000317835"/>
    </source>
</evidence>
<name>A0A518H2W1_9BACT</name>
<dbReference type="NCBIfam" id="TIGR04294">
    <property type="entry name" value="pre_pil_HX9DG"/>
    <property type="match status" value="1"/>
</dbReference>
<dbReference type="InterPro" id="IPR011453">
    <property type="entry name" value="DUF1559"/>
</dbReference>
<evidence type="ECO:0000313" key="3">
    <source>
        <dbReference type="EMBL" id="QDV35182.1"/>
    </source>
</evidence>
<dbReference type="EMBL" id="CP036426">
    <property type="protein sequence ID" value="QDV35182.1"/>
    <property type="molecule type" value="Genomic_DNA"/>
</dbReference>
<keyword evidence="1" id="KW-0732">Signal</keyword>
<organism evidence="3 4">
    <name type="scientific">Tautonia plasticadhaerens</name>
    <dbReference type="NCBI Taxonomy" id="2527974"/>
    <lineage>
        <taxon>Bacteria</taxon>
        <taxon>Pseudomonadati</taxon>
        <taxon>Planctomycetota</taxon>
        <taxon>Planctomycetia</taxon>
        <taxon>Isosphaerales</taxon>
        <taxon>Isosphaeraceae</taxon>
        <taxon>Tautonia</taxon>
    </lineage>
</organism>
<feature type="domain" description="DUF1559" evidence="2">
    <location>
        <begin position="644"/>
        <end position="785"/>
    </location>
</feature>
<gene>
    <name evidence="3" type="ORF">ElP_30850</name>
</gene>
<dbReference type="OrthoDB" id="208854at2"/>
<feature type="domain" description="DUF1559" evidence="2">
    <location>
        <begin position="804"/>
        <end position="830"/>
    </location>
</feature>
<feature type="signal peptide" evidence="1">
    <location>
        <begin position="1"/>
        <end position="33"/>
    </location>
</feature>
<keyword evidence="4" id="KW-1185">Reference proteome</keyword>
<dbReference type="Pfam" id="PF07596">
    <property type="entry name" value="SBP_bac_10"/>
    <property type="match status" value="2"/>
</dbReference>